<feature type="transmembrane region" description="Helical" evidence="1">
    <location>
        <begin position="20"/>
        <end position="40"/>
    </location>
</feature>
<keyword evidence="1" id="KW-1133">Transmembrane helix</keyword>
<evidence type="ECO:0000256" key="1">
    <source>
        <dbReference type="SAM" id="Phobius"/>
    </source>
</evidence>
<accession>X1VKS9</accession>
<name>X1VKS9_9ZZZZ</name>
<protein>
    <submittedName>
        <fullName evidence="2">Uncharacterized protein</fullName>
    </submittedName>
</protein>
<dbReference type="EMBL" id="BARW01026347">
    <property type="protein sequence ID" value="GAJ16261.1"/>
    <property type="molecule type" value="Genomic_DNA"/>
</dbReference>
<organism evidence="2">
    <name type="scientific">marine sediment metagenome</name>
    <dbReference type="NCBI Taxonomy" id="412755"/>
    <lineage>
        <taxon>unclassified sequences</taxon>
        <taxon>metagenomes</taxon>
        <taxon>ecological metagenomes</taxon>
    </lineage>
</organism>
<dbReference type="AlphaFoldDB" id="X1VKS9"/>
<reference evidence="2" key="1">
    <citation type="journal article" date="2014" name="Front. Microbiol.">
        <title>High frequency of phylogenetically diverse reductive dehalogenase-homologous genes in deep subseafloor sedimentary metagenomes.</title>
        <authorList>
            <person name="Kawai M."/>
            <person name="Futagami T."/>
            <person name="Toyoda A."/>
            <person name="Takaki Y."/>
            <person name="Nishi S."/>
            <person name="Hori S."/>
            <person name="Arai W."/>
            <person name="Tsubouchi T."/>
            <person name="Morono Y."/>
            <person name="Uchiyama I."/>
            <person name="Ito T."/>
            <person name="Fujiyama A."/>
            <person name="Inagaki F."/>
            <person name="Takami H."/>
        </authorList>
    </citation>
    <scope>NUCLEOTIDE SEQUENCE</scope>
    <source>
        <strain evidence="2">Expedition CK06-06</strain>
    </source>
</reference>
<keyword evidence="1" id="KW-0812">Transmembrane</keyword>
<keyword evidence="1" id="KW-0472">Membrane</keyword>
<evidence type="ECO:0000313" key="2">
    <source>
        <dbReference type="EMBL" id="GAJ16261.1"/>
    </source>
</evidence>
<gene>
    <name evidence="2" type="ORF">S12H4_42986</name>
</gene>
<proteinExistence type="predicted"/>
<comment type="caution">
    <text evidence="2">The sequence shown here is derived from an EMBL/GenBank/DDBJ whole genome shotgun (WGS) entry which is preliminary data.</text>
</comment>
<sequence>MAEKALTTYDDDIIDVIPKVLMIMFGVMLLFALTPITAYAQAQTYAQAYQGLTNTLVLNATQTTQWANLINDPPYTPLITATFYNDGPNSVFIAINNPDEFLELNEGDSRVVSMSGGERRIEFIFYKCNPGERASVRVDGKY</sequence>